<proteinExistence type="predicted"/>
<evidence type="ECO:0008006" key="4">
    <source>
        <dbReference type="Google" id="ProtNLM"/>
    </source>
</evidence>
<evidence type="ECO:0000313" key="2">
    <source>
        <dbReference type="EMBL" id="GAA1690607.1"/>
    </source>
</evidence>
<reference evidence="2 3" key="1">
    <citation type="journal article" date="2019" name="Int. J. Syst. Evol. Microbiol.">
        <title>The Global Catalogue of Microorganisms (GCM) 10K type strain sequencing project: providing services to taxonomists for standard genome sequencing and annotation.</title>
        <authorList>
            <consortium name="The Broad Institute Genomics Platform"/>
            <consortium name="The Broad Institute Genome Sequencing Center for Infectious Disease"/>
            <person name="Wu L."/>
            <person name="Ma J."/>
        </authorList>
    </citation>
    <scope>NUCLEOTIDE SEQUENCE [LARGE SCALE GENOMIC DNA]</scope>
    <source>
        <strain evidence="2 3">JCM 13929</strain>
    </source>
</reference>
<feature type="region of interest" description="Disordered" evidence="1">
    <location>
        <begin position="505"/>
        <end position="555"/>
    </location>
</feature>
<dbReference type="Proteomes" id="UP001500064">
    <property type="component" value="Unassembled WGS sequence"/>
</dbReference>
<protein>
    <recommendedName>
        <fullName evidence="4">Chromosome partitioning protein ParB</fullName>
    </recommendedName>
</protein>
<dbReference type="EMBL" id="BAAAMU010000172">
    <property type="protein sequence ID" value="GAA1690607.1"/>
    <property type="molecule type" value="Genomic_DNA"/>
</dbReference>
<keyword evidence="3" id="KW-1185">Reference proteome</keyword>
<organism evidence="2 3">
    <name type="scientific">Nonomuraea maheshkhaliensis</name>
    <dbReference type="NCBI Taxonomy" id="419590"/>
    <lineage>
        <taxon>Bacteria</taxon>
        <taxon>Bacillati</taxon>
        <taxon>Actinomycetota</taxon>
        <taxon>Actinomycetes</taxon>
        <taxon>Streptosporangiales</taxon>
        <taxon>Streptosporangiaceae</taxon>
        <taxon>Nonomuraea</taxon>
    </lineage>
</organism>
<dbReference type="RefSeq" id="WP_346114604.1">
    <property type="nucleotide sequence ID" value="NZ_BAAAMU010000172.1"/>
</dbReference>
<feature type="region of interest" description="Disordered" evidence="1">
    <location>
        <begin position="306"/>
        <end position="332"/>
    </location>
</feature>
<name>A0ABN2HN33_9ACTN</name>
<feature type="compositionally biased region" description="Basic and acidic residues" evidence="1">
    <location>
        <begin position="318"/>
        <end position="332"/>
    </location>
</feature>
<gene>
    <name evidence="2" type="ORF">GCM10009733_103490</name>
</gene>
<sequence>MSLAPPDLPDVAVPENMFLWHIPLKYLTHFPDNVREDYGITSAFCKSLLDKQQVVLTAIPIPDDYVRQEGEEDYLFWVTKGNRRLEGGRRLKLETMLCLVDLTMAGDRAGLFIDQLVENDGDFRLPLSAFEQAQALFQAHQAGASRTELRQRTGRTKKQISAGIAAGRLSEQTKRAARAMDHVWTLDDIALLSEFDGDDAALARIQQRIDWGHPVAYAVESVRDELAEEAEHDTIIAKLEEVGVRVTETRPPEAFLLQTLAHLVDGFDPEADQHAACAGHGAFFYSYDKTEPVYYCTTPAEHGYAPPEPSNASAASSPREDAKPSGDEPSRKIVIEGRNAWPRAGTLRQQWLVEFFQRKTAPKSVLPFVTKMLVEMPGPVRDYLTSSRRSALYDEFGGPADLGHALQDASTGQQAMMLLRLIAVAFEHQMTRASQDGKNTWRPDKYSPCSAEDAALWLRFLVNTLGPELGTRTLQPYQPAPIEQALIDGVPYRGDTPVDQAEVVEENAEGHSSTAESGTGHAADGGGDEEASSKVSFEAERSDDADQNLDGAEAA</sequence>
<evidence type="ECO:0000313" key="3">
    <source>
        <dbReference type="Proteomes" id="UP001500064"/>
    </source>
</evidence>
<accession>A0ABN2HN33</accession>
<comment type="caution">
    <text evidence="2">The sequence shown here is derived from an EMBL/GenBank/DDBJ whole genome shotgun (WGS) entry which is preliminary data.</text>
</comment>
<evidence type="ECO:0000256" key="1">
    <source>
        <dbReference type="SAM" id="MobiDB-lite"/>
    </source>
</evidence>